<protein>
    <submittedName>
        <fullName evidence="2">Uncharacterized protein</fullName>
    </submittedName>
</protein>
<proteinExistence type="predicted"/>
<keyword evidence="3" id="KW-1185">Reference proteome</keyword>
<accession>A0A9W4UD68</accession>
<organism evidence="2 3">
    <name type="scientific">Periconia digitata</name>
    <dbReference type="NCBI Taxonomy" id="1303443"/>
    <lineage>
        <taxon>Eukaryota</taxon>
        <taxon>Fungi</taxon>
        <taxon>Dikarya</taxon>
        <taxon>Ascomycota</taxon>
        <taxon>Pezizomycotina</taxon>
        <taxon>Dothideomycetes</taxon>
        <taxon>Pleosporomycetidae</taxon>
        <taxon>Pleosporales</taxon>
        <taxon>Massarineae</taxon>
        <taxon>Periconiaceae</taxon>
        <taxon>Periconia</taxon>
    </lineage>
</organism>
<name>A0A9W4UD68_9PLEO</name>
<dbReference type="EMBL" id="CAOQHR010000003">
    <property type="protein sequence ID" value="CAI6332756.1"/>
    <property type="molecule type" value="Genomic_DNA"/>
</dbReference>
<dbReference type="Proteomes" id="UP001152607">
    <property type="component" value="Unassembled WGS sequence"/>
</dbReference>
<comment type="caution">
    <text evidence="2">The sequence shown here is derived from an EMBL/GenBank/DDBJ whole genome shotgun (WGS) entry which is preliminary data.</text>
</comment>
<evidence type="ECO:0000313" key="2">
    <source>
        <dbReference type="EMBL" id="CAI6332756.1"/>
    </source>
</evidence>
<feature type="signal peptide" evidence="1">
    <location>
        <begin position="1"/>
        <end position="20"/>
    </location>
</feature>
<gene>
    <name evidence="2" type="ORF">PDIGIT_LOCUS5786</name>
</gene>
<reference evidence="2" key="1">
    <citation type="submission" date="2023-01" db="EMBL/GenBank/DDBJ databases">
        <authorList>
            <person name="Van Ghelder C."/>
            <person name="Rancurel C."/>
        </authorList>
    </citation>
    <scope>NUCLEOTIDE SEQUENCE</scope>
    <source>
        <strain evidence="2">CNCM I-4278</strain>
    </source>
</reference>
<feature type="chain" id="PRO_5040806979" evidence="1">
    <location>
        <begin position="21"/>
        <end position="110"/>
    </location>
</feature>
<sequence>MTRNHGDLIFFLSIESFCGAAVLYRVFGDGAQHVPAVAAFSCGVADDCFVDVSLAQIVGIARAKRAVMMWRDNRSLWGVLVCMRKYSYIYETNDLFCHSVKRSGEYRGFI</sequence>
<evidence type="ECO:0000313" key="3">
    <source>
        <dbReference type="Proteomes" id="UP001152607"/>
    </source>
</evidence>
<keyword evidence="1" id="KW-0732">Signal</keyword>
<dbReference type="AlphaFoldDB" id="A0A9W4UD68"/>
<evidence type="ECO:0000256" key="1">
    <source>
        <dbReference type="SAM" id="SignalP"/>
    </source>
</evidence>